<dbReference type="InterPro" id="IPR036249">
    <property type="entry name" value="Thioredoxin-like_sf"/>
</dbReference>
<evidence type="ECO:0000313" key="1">
    <source>
        <dbReference type="EMBL" id="RVW05972.1"/>
    </source>
</evidence>
<dbReference type="PANTHER" id="PTHR42943">
    <property type="entry name" value="GLUTATHIONE S-TRANSFERASE KAPPA"/>
    <property type="match status" value="1"/>
</dbReference>
<dbReference type="InterPro" id="IPR051924">
    <property type="entry name" value="GST_Kappa/NadH"/>
</dbReference>
<dbReference type="PANTHER" id="PTHR42943:SF2">
    <property type="entry name" value="GLUTATHIONE S-TRANSFERASE KAPPA 1"/>
    <property type="match status" value="1"/>
</dbReference>
<organism evidence="1 2">
    <name type="scientific">Rhodococcus spongiicola</name>
    <dbReference type="NCBI Taxonomy" id="2487352"/>
    <lineage>
        <taxon>Bacteria</taxon>
        <taxon>Bacillati</taxon>
        <taxon>Actinomycetota</taxon>
        <taxon>Actinomycetes</taxon>
        <taxon>Mycobacteriales</taxon>
        <taxon>Nocardiaceae</taxon>
        <taxon>Rhodococcus</taxon>
    </lineage>
</organism>
<dbReference type="SUPFAM" id="SSF52833">
    <property type="entry name" value="Thioredoxin-like"/>
    <property type="match status" value="1"/>
</dbReference>
<dbReference type="OrthoDB" id="4125991at2"/>
<reference evidence="1 2" key="1">
    <citation type="submission" date="2018-11" db="EMBL/GenBank/DDBJ databases">
        <title>Rhodococcus spongicola sp. nov. and Rhodococcus xishaensis sp. nov. from marine sponges.</title>
        <authorList>
            <person name="Li L."/>
            <person name="Lin H.W."/>
        </authorList>
    </citation>
    <scope>NUCLEOTIDE SEQUENCE [LARGE SCALE GENOMIC DNA]</scope>
    <source>
        <strain evidence="1 2">LHW50502</strain>
    </source>
</reference>
<dbReference type="GO" id="GO:0004364">
    <property type="term" value="F:glutathione transferase activity"/>
    <property type="evidence" value="ECO:0007669"/>
    <property type="project" value="TreeGrafter"/>
</dbReference>
<protein>
    <submittedName>
        <fullName evidence="1">Uncharacterized protein</fullName>
    </submittedName>
</protein>
<keyword evidence="2" id="KW-1185">Reference proteome</keyword>
<dbReference type="Proteomes" id="UP000284333">
    <property type="component" value="Unassembled WGS sequence"/>
</dbReference>
<dbReference type="GO" id="GO:0006749">
    <property type="term" value="P:glutathione metabolic process"/>
    <property type="evidence" value="ECO:0007669"/>
    <property type="project" value="TreeGrafter"/>
</dbReference>
<dbReference type="Pfam" id="PF22234">
    <property type="entry name" value="Rv2466c-like"/>
    <property type="match status" value="1"/>
</dbReference>
<dbReference type="AlphaFoldDB" id="A0A3S3E5R2"/>
<sequence length="242" mass="27394">MTTDTSREEAITSVEFHFDPMCPFAFHASRWIRHVRAETAIDIAWRFFSLEEINRRDDQKHPWEREWSYGWSLMRIGALLRRESMDLLDRWYAATGHLLHIDGGKPHDPNVARGLLDRLGLDPAILDAALADPTTHDDVRADHDRVVAAGGFGVPTLFVQGTPFFGPVLVDPPEGESAVRLWNTLTELLEFPHVYEIQRVKGAADTAAIGQALEPYVRGRDWVSVNRGEVVDLSILETESDR</sequence>
<dbReference type="InterPro" id="IPR053977">
    <property type="entry name" value="Rv2466c-like"/>
</dbReference>
<proteinExistence type="predicted"/>
<comment type="caution">
    <text evidence="1">The sequence shown here is derived from an EMBL/GenBank/DDBJ whole genome shotgun (WGS) entry which is preliminary data.</text>
</comment>
<dbReference type="GO" id="GO:0004602">
    <property type="term" value="F:glutathione peroxidase activity"/>
    <property type="evidence" value="ECO:0007669"/>
    <property type="project" value="TreeGrafter"/>
</dbReference>
<name>A0A3S3E5R2_9NOCA</name>
<evidence type="ECO:0000313" key="2">
    <source>
        <dbReference type="Proteomes" id="UP000284333"/>
    </source>
</evidence>
<dbReference type="Gene3D" id="3.40.30.10">
    <property type="entry name" value="Glutaredoxin"/>
    <property type="match status" value="1"/>
</dbReference>
<accession>A0A3S3E5R2</accession>
<gene>
    <name evidence="1" type="ORF">EF834_00340</name>
</gene>
<dbReference type="EMBL" id="RKLN01000001">
    <property type="protein sequence ID" value="RVW05972.1"/>
    <property type="molecule type" value="Genomic_DNA"/>
</dbReference>